<dbReference type="EMBL" id="CAMAPF010000005">
    <property type="protein sequence ID" value="CAH9053329.1"/>
    <property type="molecule type" value="Genomic_DNA"/>
</dbReference>
<dbReference type="InterPro" id="IPR001810">
    <property type="entry name" value="F-box_dom"/>
</dbReference>
<dbReference type="InterPro" id="IPR055290">
    <property type="entry name" value="At3g26010-like"/>
</dbReference>
<dbReference type="Proteomes" id="UP001152523">
    <property type="component" value="Unassembled WGS sequence"/>
</dbReference>
<dbReference type="PANTHER" id="PTHR35546">
    <property type="entry name" value="F-BOX PROTEIN INTERACTION DOMAIN PROTEIN-RELATED"/>
    <property type="match status" value="1"/>
</dbReference>
<accession>A0AAV0BWB2</accession>
<dbReference type="PROSITE" id="PS50181">
    <property type="entry name" value="FBOX"/>
    <property type="match status" value="1"/>
</dbReference>
<comment type="caution">
    <text evidence="2">The sequence shown here is derived from an EMBL/GenBank/DDBJ whole genome shotgun (WGS) entry which is preliminary data.</text>
</comment>
<dbReference type="SUPFAM" id="SSF81383">
    <property type="entry name" value="F-box domain"/>
    <property type="match status" value="1"/>
</dbReference>
<feature type="domain" description="F-box" evidence="1">
    <location>
        <begin position="22"/>
        <end position="71"/>
    </location>
</feature>
<dbReference type="Pfam" id="PF00646">
    <property type="entry name" value="F-box"/>
    <property type="match status" value="1"/>
</dbReference>
<organism evidence="2 3">
    <name type="scientific">Cuscuta epithymum</name>
    <dbReference type="NCBI Taxonomy" id="186058"/>
    <lineage>
        <taxon>Eukaryota</taxon>
        <taxon>Viridiplantae</taxon>
        <taxon>Streptophyta</taxon>
        <taxon>Embryophyta</taxon>
        <taxon>Tracheophyta</taxon>
        <taxon>Spermatophyta</taxon>
        <taxon>Magnoliopsida</taxon>
        <taxon>eudicotyledons</taxon>
        <taxon>Gunneridae</taxon>
        <taxon>Pentapetalae</taxon>
        <taxon>asterids</taxon>
        <taxon>lamiids</taxon>
        <taxon>Solanales</taxon>
        <taxon>Convolvulaceae</taxon>
        <taxon>Cuscuteae</taxon>
        <taxon>Cuscuta</taxon>
        <taxon>Cuscuta subgen. Cuscuta</taxon>
    </lineage>
</organism>
<dbReference type="InterPro" id="IPR056592">
    <property type="entry name" value="Beta-prop_At3g26010-like"/>
</dbReference>
<evidence type="ECO:0000313" key="3">
    <source>
        <dbReference type="Proteomes" id="UP001152523"/>
    </source>
</evidence>
<keyword evidence="3" id="KW-1185">Reference proteome</keyword>
<name>A0AAV0BWB2_9ASTE</name>
<dbReference type="Pfam" id="PF24750">
    <property type="entry name" value="b-prop_At3g26010-like"/>
    <property type="match status" value="1"/>
</dbReference>
<gene>
    <name evidence="2" type="ORF">CEPIT_LOCUS501</name>
</gene>
<proteinExistence type="predicted"/>
<reference evidence="2" key="1">
    <citation type="submission" date="2022-07" db="EMBL/GenBank/DDBJ databases">
        <authorList>
            <person name="Macas J."/>
            <person name="Novak P."/>
            <person name="Neumann P."/>
        </authorList>
    </citation>
    <scope>NUCLEOTIDE SEQUENCE</scope>
</reference>
<evidence type="ECO:0000313" key="2">
    <source>
        <dbReference type="EMBL" id="CAH9053329.1"/>
    </source>
</evidence>
<dbReference type="PANTHER" id="PTHR35546:SF119">
    <property type="entry name" value="F-BOX_KELCH-REPEAT PROTEIN"/>
    <property type="match status" value="1"/>
</dbReference>
<dbReference type="InterPro" id="IPR036047">
    <property type="entry name" value="F-box-like_dom_sf"/>
</dbReference>
<protein>
    <recommendedName>
        <fullName evidence="1">F-box domain-containing protein</fullName>
    </recommendedName>
</protein>
<sequence length="443" mass="51146">MSDSEQSHKMCHHLHEKFSDSTVLFGSLDESLLYEILARLPSRSAMQLKLVCRRWHSLISSAYFITFYNHRRHDTSLPLIRDRDSPSYSLVLQLAHQTSLIRCGYTYGCARSYNHRMLDLSFLPCSQSSGNIIELNASCADLILCSYKRRPLSRTKLYYVCNILTEQWVALPPAFHFTDQAIGFLWINILAPCSLCHCNGSSQCVPNSRHKFMVVQIIAHEHNLPLSEFEVHLFSSEDAQWRRLTVLSPRTLNVSRPKNYSGDFLGKSYDVLVPYKGMLHWLTSDCVVVYDPYDCPEGFSHLIDLPLESDSQYTCSSIAVCQDRLCVGLFYSAQGSYDIWELEDYEEGKWTLVHKICTRNMNLDPNHLFPDKCILYIHPDGNVFYKDEKNSSIRVCNFRSGTIDHLYELIDCESKELDLERRNVLQISDQDWPTPVPLLLQNV</sequence>
<dbReference type="Gene3D" id="1.20.1280.50">
    <property type="match status" value="1"/>
</dbReference>
<evidence type="ECO:0000259" key="1">
    <source>
        <dbReference type="PROSITE" id="PS50181"/>
    </source>
</evidence>
<dbReference type="SMART" id="SM00256">
    <property type="entry name" value="FBOX"/>
    <property type="match status" value="1"/>
</dbReference>
<dbReference type="AlphaFoldDB" id="A0AAV0BWB2"/>